<sequence>MKGPQAEANRLSAILNHLYGVERYPVDVEQVARDYSKQISPESHITSVKQIPLDGFEGCLQRNPNTGHWRICYNPDQASQGRVRFTLAHELGHFVLHRTKGEEGDSEEPRTEFLCSEVDMNDWDSPLRKMEAEADTFASCLLMPLDDFRKQVAGQQSMSRELLDHCCHRYGVSRMAAALKWIEIAPRRTVVVAVRDGHVLWARSNQRAYKSGCYLPARQRTIAVPGQSLLAEIEQTGGTHQGAAKAYWWFPKEPEDMPMTETAICVENPTHPYILGILQMPEEERNWGQEDEEELLRPLRNLQW</sequence>
<dbReference type="InterPro" id="IPR052345">
    <property type="entry name" value="Rad_response_metalloprotease"/>
</dbReference>
<organism evidence="2 3">
    <name type="scientific">Alcanivorax hongdengensis A-11-3</name>
    <dbReference type="NCBI Taxonomy" id="1177179"/>
    <lineage>
        <taxon>Bacteria</taxon>
        <taxon>Pseudomonadati</taxon>
        <taxon>Pseudomonadota</taxon>
        <taxon>Gammaproteobacteria</taxon>
        <taxon>Oceanospirillales</taxon>
        <taxon>Alcanivoracaceae</taxon>
        <taxon>Alcanivorax</taxon>
    </lineage>
</organism>
<dbReference type="InterPro" id="IPR010359">
    <property type="entry name" value="IrrE_HExxH"/>
</dbReference>
<comment type="caution">
    <text evidence="2">The sequence shown here is derived from an EMBL/GenBank/DDBJ whole genome shotgun (WGS) entry which is preliminary data.</text>
</comment>
<reference evidence="2 3" key="1">
    <citation type="journal article" date="2012" name="J. Bacteriol.">
        <title>Genome Sequence of the Alkane-Degrading Bacterium Alcanivorax hongdengensis Type Strain A-11-3.</title>
        <authorList>
            <person name="Lai Q."/>
            <person name="Shao Z."/>
        </authorList>
    </citation>
    <scope>NUCLEOTIDE SEQUENCE [LARGE SCALE GENOMIC DNA]</scope>
    <source>
        <strain evidence="2 3">A-11-3</strain>
    </source>
</reference>
<dbReference type="Pfam" id="PF06114">
    <property type="entry name" value="Peptidase_M78"/>
    <property type="match status" value="1"/>
</dbReference>
<dbReference type="PANTHER" id="PTHR43236">
    <property type="entry name" value="ANTITOXIN HIGA1"/>
    <property type="match status" value="1"/>
</dbReference>
<dbReference type="RefSeq" id="WP_008930422.1">
    <property type="nucleotide sequence ID" value="NZ_AMRJ01000043.1"/>
</dbReference>
<dbReference type="Gene3D" id="1.10.10.2910">
    <property type="match status" value="1"/>
</dbReference>
<evidence type="ECO:0000313" key="2">
    <source>
        <dbReference type="EMBL" id="EKF72927.1"/>
    </source>
</evidence>
<keyword evidence="3" id="KW-1185">Reference proteome</keyword>
<dbReference type="OrthoDB" id="9794834at2"/>
<evidence type="ECO:0000259" key="1">
    <source>
        <dbReference type="Pfam" id="PF06114"/>
    </source>
</evidence>
<dbReference type="EMBL" id="AMRJ01000043">
    <property type="protein sequence ID" value="EKF72927.1"/>
    <property type="molecule type" value="Genomic_DNA"/>
</dbReference>
<name>L0WA39_9GAMM</name>
<gene>
    <name evidence="2" type="ORF">A11A3_16285</name>
</gene>
<evidence type="ECO:0000313" key="3">
    <source>
        <dbReference type="Proteomes" id="UP000010164"/>
    </source>
</evidence>
<dbReference type="STRING" id="1177179.A11A3_16285"/>
<dbReference type="PATRIC" id="fig|1177179.3.peg.3206"/>
<dbReference type="Proteomes" id="UP000010164">
    <property type="component" value="Unassembled WGS sequence"/>
</dbReference>
<dbReference type="eggNOG" id="COG2856">
    <property type="taxonomic scope" value="Bacteria"/>
</dbReference>
<dbReference type="AlphaFoldDB" id="L0WA39"/>
<feature type="domain" description="IrrE N-terminal-like" evidence="1">
    <location>
        <begin position="46"/>
        <end position="180"/>
    </location>
</feature>
<protein>
    <recommendedName>
        <fullName evidence="1">IrrE N-terminal-like domain-containing protein</fullName>
    </recommendedName>
</protein>
<proteinExistence type="predicted"/>
<accession>L0WA39</accession>
<dbReference type="PANTHER" id="PTHR43236:SF2">
    <property type="entry name" value="BLL0069 PROTEIN"/>
    <property type="match status" value="1"/>
</dbReference>